<comment type="caution">
    <text evidence="1">The sequence shown here is derived from an EMBL/GenBank/DDBJ whole genome shotgun (WGS) entry which is preliminary data.</text>
</comment>
<gene>
    <name evidence="1" type="ORF">PLEPLA_LOCUS9965</name>
</gene>
<keyword evidence="2" id="KW-1185">Reference proteome</keyword>
<evidence type="ECO:0000313" key="1">
    <source>
        <dbReference type="EMBL" id="CAB1422076.1"/>
    </source>
</evidence>
<proteinExistence type="predicted"/>
<evidence type="ECO:0000313" key="2">
    <source>
        <dbReference type="Proteomes" id="UP001153269"/>
    </source>
</evidence>
<reference evidence="1" key="1">
    <citation type="submission" date="2020-03" db="EMBL/GenBank/DDBJ databases">
        <authorList>
            <person name="Weist P."/>
        </authorList>
    </citation>
    <scope>NUCLEOTIDE SEQUENCE</scope>
</reference>
<protein>
    <submittedName>
        <fullName evidence="1">Uncharacterized protein</fullName>
    </submittedName>
</protein>
<name>A0A9N7TZS1_PLEPL</name>
<organism evidence="1 2">
    <name type="scientific">Pleuronectes platessa</name>
    <name type="common">European plaice</name>
    <dbReference type="NCBI Taxonomy" id="8262"/>
    <lineage>
        <taxon>Eukaryota</taxon>
        <taxon>Metazoa</taxon>
        <taxon>Chordata</taxon>
        <taxon>Craniata</taxon>
        <taxon>Vertebrata</taxon>
        <taxon>Euteleostomi</taxon>
        <taxon>Actinopterygii</taxon>
        <taxon>Neopterygii</taxon>
        <taxon>Teleostei</taxon>
        <taxon>Neoteleostei</taxon>
        <taxon>Acanthomorphata</taxon>
        <taxon>Carangaria</taxon>
        <taxon>Pleuronectiformes</taxon>
        <taxon>Pleuronectoidei</taxon>
        <taxon>Pleuronectidae</taxon>
        <taxon>Pleuronectes</taxon>
    </lineage>
</organism>
<dbReference type="EMBL" id="CADEAL010000558">
    <property type="protein sequence ID" value="CAB1422076.1"/>
    <property type="molecule type" value="Genomic_DNA"/>
</dbReference>
<sequence>MRHESPSDCLRGAARFLLQLFVSDRISFVSHEVRREPASLFLMRSVKMAAGSSGGQAPNLAAALPPAPQLSSLCVGGGEGREGGRHVEKQPEPPQLLVLHFEKTHSPQGEDVLSVKVLTHSPICGKDLQQPTVTSAS</sequence>
<dbReference type="Proteomes" id="UP001153269">
    <property type="component" value="Unassembled WGS sequence"/>
</dbReference>
<accession>A0A9N7TZS1</accession>
<dbReference type="AlphaFoldDB" id="A0A9N7TZS1"/>